<evidence type="ECO:0000259" key="2">
    <source>
        <dbReference type="Pfam" id="PF01636"/>
    </source>
</evidence>
<dbReference type="EMBL" id="JANVFO010000039">
    <property type="protein sequence ID" value="KAJ3728172.1"/>
    <property type="molecule type" value="Genomic_DNA"/>
</dbReference>
<dbReference type="InterPro" id="IPR051678">
    <property type="entry name" value="AGP_Transferase"/>
</dbReference>
<dbReference type="InterPro" id="IPR002575">
    <property type="entry name" value="Aminoglycoside_PTrfase"/>
</dbReference>
<feature type="domain" description="Aminoglycoside phosphotransferase" evidence="2">
    <location>
        <begin position="45"/>
        <end position="257"/>
    </location>
</feature>
<comment type="caution">
    <text evidence="3">The sequence shown here is derived from an EMBL/GenBank/DDBJ whole genome shotgun (WGS) entry which is preliminary data.</text>
</comment>
<evidence type="ECO:0000256" key="1">
    <source>
        <dbReference type="SAM" id="SignalP"/>
    </source>
</evidence>
<keyword evidence="3" id="KW-0418">Kinase</keyword>
<gene>
    <name evidence="3" type="ORF">DFJ43DRAFT_1192491</name>
</gene>
<feature type="signal peptide" evidence="1">
    <location>
        <begin position="1"/>
        <end position="15"/>
    </location>
</feature>
<dbReference type="PANTHER" id="PTHR21310">
    <property type="entry name" value="AMINOGLYCOSIDE PHOSPHOTRANSFERASE-RELATED-RELATED"/>
    <property type="match status" value="1"/>
</dbReference>
<reference evidence="3" key="1">
    <citation type="submission" date="2022-08" db="EMBL/GenBank/DDBJ databases">
        <authorList>
            <consortium name="DOE Joint Genome Institute"/>
            <person name="Min B."/>
            <person name="Sierra-Patev S."/>
            <person name="Naranjo-Ortiz M."/>
            <person name="Looney B."/>
            <person name="Konkel Z."/>
            <person name="Slot J.C."/>
            <person name="Sakamoto Y."/>
            <person name="Steenwyk J.L."/>
            <person name="Rokas A."/>
            <person name="Carro J."/>
            <person name="Camarero S."/>
            <person name="Ferreira P."/>
            <person name="Molpeceres G."/>
            <person name="Ruiz-duenas F.J."/>
            <person name="Serrano A."/>
            <person name="Henrissat B."/>
            <person name="Drula E."/>
            <person name="Hughes K.W."/>
            <person name="Mata J.L."/>
            <person name="Ishikawa N.K."/>
            <person name="Vargas-Isla R."/>
            <person name="Ushijima S."/>
            <person name="Smith C.A."/>
            <person name="Ahrendt S."/>
            <person name="Andreopoulos W."/>
            <person name="He G."/>
            <person name="LaButti K."/>
            <person name="Lipzen A."/>
            <person name="Ng V."/>
            <person name="Riley R."/>
            <person name="Sandor L."/>
            <person name="Barry K."/>
            <person name="Martinez A.T."/>
            <person name="Xiao Y."/>
            <person name="Gibbons J.G."/>
            <person name="Terashima K."/>
            <person name="Hibbett D.S."/>
            <person name="Grigoriev I.V."/>
        </authorList>
    </citation>
    <scope>NUCLEOTIDE SEQUENCE</scope>
    <source>
        <strain evidence="3">ET3784</strain>
    </source>
</reference>
<dbReference type="GO" id="GO:0016301">
    <property type="term" value="F:kinase activity"/>
    <property type="evidence" value="ECO:0007669"/>
    <property type="project" value="UniProtKB-KW"/>
</dbReference>
<organism evidence="3 4">
    <name type="scientific">Lentinula guzmanii</name>
    <dbReference type="NCBI Taxonomy" id="2804957"/>
    <lineage>
        <taxon>Eukaryota</taxon>
        <taxon>Fungi</taxon>
        <taxon>Dikarya</taxon>
        <taxon>Basidiomycota</taxon>
        <taxon>Agaricomycotina</taxon>
        <taxon>Agaricomycetes</taxon>
        <taxon>Agaricomycetidae</taxon>
        <taxon>Agaricales</taxon>
        <taxon>Marasmiineae</taxon>
        <taxon>Omphalotaceae</taxon>
        <taxon>Lentinula</taxon>
    </lineage>
</organism>
<name>A0AA38J6T9_9AGAR</name>
<evidence type="ECO:0000313" key="4">
    <source>
        <dbReference type="Proteomes" id="UP001176059"/>
    </source>
</evidence>
<keyword evidence="4" id="KW-1185">Reference proteome</keyword>
<protein>
    <submittedName>
        <fullName evidence="3">Kinase-like domain-containing protein</fullName>
    </submittedName>
</protein>
<dbReference type="Pfam" id="PF01636">
    <property type="entry name" value="APH"/>
    <property type="match status" value="1"/>
</dbReference>
<dbReference type="Proteomes" id="UP001176059">
    <property type="component" value="Unassembled WGS sequence"/>
</dbReference>
<dbReference type="AlphaFoldDB" id="A0AA38J6T9"/>
<dbReference type="SUPFAM" id="SSF56112">
    <property type="entry name" value="Protein kinase-like (PK-like)"/>
    <property type="match status" value="1"/>
</dbReference>
<reference evidence="3" key="2">
    <citation type="journal article" date="2023" name="Proc. Natl. Acad. Sci. U.S.A.">
        <title>A global phylogenomic analysis of the shiitake genus Lentinula.</title>
        <authorList>
            <person name="Sierra-Patev S."/>
            <person name="Min B."/>
            <person name="Naranjo-Ortiz M."/>
            <person name="Looney B."/>
            <person name="Konkel Z."/>
            <person name="Slot J.C."/>
            <person name="Sakamoto Y."/>
            <person name="Steenwyk J.L."/>
            <person name="Rokas A."/>
            <person name="Carro J."/>
            <person name="Camarero S."/>
            <person name="Ferreira P."/>
            <person name="Molpeceres G."/>
            <person name="Ruiz-Duenas F.J."/>
            <person name="Serrano A."/>
            <person name="Henrissat B."/>
            <person name="Drula E."/>
            <person name="Hughes K.W."/>
            <person name="Mata J.L."/>
            <person name="Ishikawa N.K."/>
            <person name="Vargas-Isla R."/>
            <person name="Ushijima S."/>
            <person name="Smith C.A."/>
            <person name="Donoghue J."/>
            <person name="Ahrendt S."/>
            <person name="Andreopoulos W."/>
            <person name="He G."/>
            <person name="LaButti K."/>
            <person name="Lipzen A."/>
            <person name="Ng V."/>
            <person name="Riley R."/>
            <person name="Sandor L."/>
            <person name="Barry K."/>
            <person name="Martinez A.T."/>
            <person name="Xiao Y."/>
            <person name="Gibbons J.G."/>
            <person name="Terashima K."/>
            <person name="Grigoriev I.V."/>
            <person name="Hibbett D."/>
        </authorList>
    </citation>
    <scope>NUCLEOTIDE SEQUENCE</scope>
    <source>
        <strain evidence="3">ET3784</strain>
    </source>
</reference>
<keyword evidence="1" id="KW-0732">Signal</keyword>
<evidence type="ECO:0000313" key="3">
    <source>
        <dbReference type="EMBL" id="KAJ3728172.1"/>
    </source>
</evidence>
<keyword evidence="3" id="KW-0808">Transferase</keyword>
<sequence length="291" mass="33624">MGLLAFILRLVGCFSNVPRRLLISYLIRRGTKLPGGSVFQLLDGTVVKIGSLGYLQREFEATQYARKHTKLPIPRVYDLFTSKDNQVAYLIMEYVPGEMLLRKWRFLSASQKHSIMVQVKDIITEMRSIRPPRSQRWIGSFTGGPFLDFMIGGNDPYGPFDNKTEFNNFRISRFTSMPYCEFPSVRERFASIHREMPNDHDIVFTHGDINLRNILVDFKRDRPDDDVHIVALVDWEQAGWRPAYWEKAKLVFGAQPGSDWSAAVKTWIVEGYENEIAREIELQLIHGGAIY</sequence>
<proteinExistence type="predicted"/>
<dbReference type="PANTHER" id="PTHR21310:SF48">
    <property type="entry name" value="AMINOGLYCOSIDE PHOSPHOTRANSFERASE DOMAIN-CONTAINING PROTEIN"/>
    <property type="match status" value="1"/>
</dbReference>
<dbReference type="Gene3D" id="3.90.1200.10">
    <property type="match status" value="1"/>
</dbReference>
<dbReference type="CDD" id="cd05120">
    <property type="entry name" value="APH_ChoK_like"/>
    <property type="match status" value="1"/>
</dbReference>
<dbReference type="InterPro" id="IPR011009">
    <property type="entry name" value="Kinase-like_dom_sf"/>
</dbReference>
<feature type="chain" id="PRO_5041258322" evidence="1">
    <location>
        <begin position="16"/>
        <end position="291"/>
    </location>
</feature>
<accession>A0AA38J6T9</accession>